<proteinExistence type="predicted"/>
<dbReference type="GO" id="GO:0005794">
    <property type="term" value="C:Golgi apparatus"/>
    <property type="evidence" value="ECO:0007669"/>
    <property type="project" value="TreeGrafter"/>
</dbReference>
<gene>
    <name evidence="4" type="ORF">EVOR1521_LOCUS22632</name>
</gene>
<dbReference type="GO" id="GO:0007034">
    <property type="term" value="P:vacuolar transport"/>
    <property type="evidence" value="ECO:0007669"/>
    <property type="project" value="TreeGrafter"/>
</dbReference>
<sequence length="1027" mass="111778">MSPAPIDAPQEDVFTQLFNHLYSTFQNVAAAAQEAKHSSPLSKSDRPPHCHADGFSCMLAHLMESLTPDSAMWPHTPSEADVVIEHLRLTAEALAWGERNDPYLFKLFCEQKVLSYFVGALLTSRTAPSVRLQLLQTMCILVQNVRREASFSCLLGDSEWSKLLTGQPELPNEECLAYFVALVKGLALRVDNETAPLLLTHHPVQQPGLGEARSKCIFPLFQQATSMATHKDHMVRTSARTAYLCLLRLENDQVRNAAMEVAHAQLIPRLAGSLRASWASMTLAVQRGERDSFRAALELEEDTLAHIGELLQLRMPELTEAVASVVISGALLPRVFGIAPHLKPPTPRQYVDISQEFNPFDGQAPRPPPSSTPSEMAEEEHGSLPQLLLAEPWQPHSLQDEISMPRWQDMDTTHQPLNFALAVRAIVAFVRAMRQAEVCGIVMPLLQLLLWPEVPTAIITNIKVLEDDVMSCEVTRAFAELCAASAMEDLALTTWAESEATNAVAMRSQFWRQQLQSMSGVQLCGIKDQAYISNPFRAALLAMMDGSGPGAAMSPRSRIGAASSEPPGPSAAVAAWAFCEFRAALYPEALEDVGLMPKPKPIRKAAKQESFVGGAIAAGLNWFWDDATLSDLQTAVSRAWSGTSGCKDEDQEEEEPRPLLESFMAGLSSENGLSQRAQDALATAIMELGSGTKVRVLARVATDASAWLQESAGTVLALAEGHRPSKTESPRSLTVSTAQSTPSAMARYTPSREGTAGTAASREEASTAAETLLCAFFEELEQHQREHQSDARRESTDLLNNACACADSWFVKGHESARQAIRSLLTLRRLLKELRSQEESMLDCSSTEMLAVVAEERPTARPLEDVVVDVSQRTAGLPCTGPGNEQWSFVIHPDALIIQQAADWRGSMLWGNAQAPMLCVPLWRVSARPSSGDANLLRLRICPGPQLVRARGASPVASDRLLSIRFATSGDRGNALSHLREGPGRGAETPPGPGCHLRALRGGRGQSRRHPDPQPASPCAPSPARPS</sequence>
<feature type="compositionally biased region" description="Pro residues" evidence="2">
    <location>
        <begin position="1013"/>
        <end position="1027"/>
    </location>
</feature>
<organism evidence="4 5">
    <name type="scientific">Effrenium voratum</name>
    <dbReference type="NCBI Taxonomy" id="2562239"/>
    <lineage>
        <taxon>Eukaryota</taxon>
        <taxon>Sar</taxon>
        <taxon>Alveolata</taxon>
        <taxon>Dinophyceae</taxon>
        <taxon>Suessiales</taxon>
        <taxon>Symbiodiniaceae</taxon>
        <taxon>Effrenium</taxon>
    </lineage>
</organism>
<dbReference type="PANTHER" id="PTHR21481:SF0">
    <property type="entry name" value="PROTEIN CLEC16A"/>
    <property type="match status" value="1"/>
</dbReference>
<comment type="caution">
    <text evidence="4">The sequence shown here is derived from an EMBL/GenBank/DDBJ whole genome shotgun (WGS) entry which is preliminary data.</text>
</comment>
<dbReference type="GO" id="GO:0006914">
    <property type="term" value="P:autophagy"/>
    <property type="evidence" value="ECO:0007669"/>
    <property type="project" value="UniProtKB-KW"/>
</dbReference>
<evidence type="ECO:0000259" key="3">
    <source>
        <dbReference type="Pfam" id="PF09758"/>
    </source>
</evidence>
<evidence type="ECO:0000256" key="1">
    <source>
        <dbReference type="ARBA" id="ARBA00023006"/>
    </source>
</evidence>
<accession>A0AA36J5P9</accession>
<evidence type="ECO:0000313" key="5">
    <source>
        <dbReference type="Proteomes" id="UP001178507"/>
    </source>
</evidence>
<dbReference type="GO" id="GO:0016197">
    <property type="term" value="P:endosomal transport"/>
    <property type="evidence" value="ECO:0007669"/>
    <property type="project" value="TreeGrafter"/>
</dbReference>
<keyword evidence="5" id="KW-1185">Reference proteome</keyword>
<evidence type="ECO:0000313" key="4">
    <source>
        <dbReference type="EMBL" id="CAJ1398998.1"/>
    </source>
</evidence>
<dbReference type="GO" id="GO:1901096">
    <property type="term" value="P:regulation of autophagosome maturation"/>
    <property type="evidence" value="ECO:0007669"/>
    <property type="project" value="TreeGrafter"/>
</dbReference>
<dbReference type="PANTHER" id="PTHR21481">
    <property type="entry name" value="PROTEIN CLEC16A"/>
    <property type="match status" value="1"/>
</dbReference>
<dbReference type="EMBL" id="CAUJNA010003319">
    <property type="protein sequence ID" value="CAJ1398998.1"/>
    <property type="molecule type" value="Genomic_DNA"/>
</dbReference>
<feature type="region of interest" description="Disordered" evidence="2">
    <location>
        <begin position="357"/>
        <end position="382"/>
    </location>
</feature>
<dbReference type="InterPro" id="IPR019155">
    <property type="entry name" value="CLEC16A/TT9_N"/>
</dbReference>
<evidence type="ECO:0000256" key="2">
    <source>
        <dbReference type="SAM" id="MobiDB-lite"/>
    </source>
</evidence>
<keyword evidence="1" id="KW-0072">Autophagy</keyword>
<feature type="region of interest" description="Disordered" evidence="2">
    <location>
        <begin position="973"/>
        <end position="1027"/>
    </location>
</feature>
<protein>
    <recommendedName>
        <fullName evidence="3">FPL domain-containing protein</fullName>
    </recommendedName>
</protein>
<dbReference type="InterPro" id="IPR039272">
    <property type="entry name" value="CLEC16A/TT9"/>
</dbReference>
<feature type="compositionally biased region" description="Polar residues" evidence="2">
    <location>
        <begin position="730"/>
        <end position="743"/>
    </location>
</feature>
<dbReference type="GO" id="GO:0005770">
    <property type="term" value="C:late endosome"/>
    <property type="evidence" value="ECO:0007669"/>
    <property type="project" value="TreeGrafter"/>
</dbReference>
<dbReference type="Pfam" id="PF09758">
    <property type="entry name" value="FPL"/>
    <property type="match status" value="1"/>
</dbReference>
<name>A0AA36J5P9_9DINO</name>
<feature type="region of interest" description="Disordered" evidence="2">
    <location>
        <begin position="721"/>
        <end position="764"/>
    </location>
</feature>
<dbReference type="Proteomes" id="UP001178507">
    <property type="component" value="Unassembled WGS sequence"/>
</dbReference>
<reference evidence="4" key="1">
    <citation type="submission" date="2023-08" db="EMBL/GenBank/DDBJ databases">
        <authorList>
            <person name="Chen Y."/>
            <person name="Shah S."/>
            <person name="Dougan E. K."/>
            <person name="Thang M."/>
            <person name="Chan C."/>
        </authorList>
    </citation>
    <scope>NUCLEOTIDE SEQUENCE</scope>
</reference>
<feature type="domain" description="FPL" evidence="3">
    <location>
        <begin position="87"/>
        <end position="244"/>
    </location>
</feature>
<feature type="compositionally biased region" description="Low complexity" evidence="2">
    <location>
        <begin position="753"/>
        <end position="764"/>
    </location>
</feature>
<dbReference type="AlphaFoldDB" id="A0AA36J5P9"/>